<dbReference type="SUPFAM" id="SSF55961">
    <property type="entry name" value="Bet v1-like"/>
    <property type="match status" value="1"/>
</dbReference>
<dbReference type="EMBL" id="FQZK01000001">
    <property type="protein sequence ID" value="SHI49964.1"/>
    <property type="molecule type" value="Genomic_DNA"/>
</dbReference>
<proteinExistence type="predicted"/>
<name>A0A1M6BMN8_9ACTN</name>
<dbReference type="AlphaFoldDB" id="A0A1M6BMN8"/>
<sequence length="155" mass="17941">MSARTEASVVIDAPLDLVWDMTNDVGSWTELFTEYAEAEVLERDGDTVRFRLALHPDESGKVWSWVSERTPDRASRTVRARRVETGPFEFMHIFWEYTPVEGGVEMRWVQEFHVKDEMPFDDEAMAAHIAKNTSEQMPHIKERVEQAARRANTPS</sequence>
<accession>A0A1M6BMN8</accession>
<keyword evidence="3" id="KW-1185">Reference proteome</keyword>
<evidence type="ECO:0000259" key="1">
    <source>
        <dbReference type="Pfam" id="PF03364"/>
    </source>
</evidence>
<dbReference type="Gene3D" id="3.30.530.20">
    <property type="match status" value="1"/>
</dbReference>
<dbReference type="RefSeq" id="WP_073374288.1">
    <property type="nucleotide sequence ID" value="NZ_FQZK01000001.1"/>
</dbReference>
<gene>
    <name evidence="2" type="ORF">SAMN05421803_101411</name>
</gene>
<dbReference type="CDD" id="cd08860">
    <property type="entry name" value="TcmN_ARO-CYC_like"/>
    <property type="match status" value="1"/>
</dbReference>
<evidence type="ECO:0000313" key="2">
    <source>
        <dbReference type="EMBL" id="SHI49964.1"/>
    </source>
</evidence>
<feature type="domain" description="Coenzyme Q-binding protein COQ10 START" evidence="1">
    <location>
        <begin position="11"/>
        <end position="121"/>
    </location>
</feature>
<protein>
    <submittedName>
        <fullName evidence="2">Aromatase</fullName>
    </submittedName>
</protein>
<evidence type="ECO:0000313" key="3">
    <source>
        <dbReference type="Proteomes" id="UP000184452"/>
    </source>
</evidence>
<organism evidence="2 3">
    <name type="scientific">Nocardiopsis flavescens</name>
    <dbReference type="NCBI Taxonomy" id="758803"/>
    <lineage>
        <taxon>Bacteria</taxon>
        <taxon>Bacillati</taxon>
        <taxon>Actinomycetota</taxon>
        <taxon>Actinomycetes</taxon>
        <taxon>Streptosporangiales</taxon>
        <taxon>Nocardiopsidaceae</taxon>
        <taxon>Nocardiopsis</taxon>
    </lineage>
</organism>
<reference evidence="2 3" key="1">
    <citation type="submission" date="2016-11" db="EMBL/GenBank/DDBJ databases">
        <authorList>
            <person name="Jaros S."/>
            <person name="Januszkiewicz K."/>
            <person name="Wedrychowicz H."/>
        </authorList>
    </citation>
    <scope>NUCLEOTIDE SEQUENCE [LARGE SCALE GENOMIC DNA]</scope>
    <source>
        <strain evidence="2 3">CGMCC 4.5723</strain>
    </source>
</reference>
<dbReference type="STRING" id="758803.SAMN05421803_101411"/>
<dbReference type="InterPro" id="IPR023393">
    <property type="entry name" value="START-like_dom_sf"/>
</dbReference>
<dbReference type="Proteomes" id="UP000184452">
    <property type="component" value="Unassembled WGS sequence"/>
</dbReference>
<dbReference type="OrthoDB" id="156693at2"/>
<dbReference type="InterPro" id="IPR005031">
    <property type="entry name" value="COQ10_START"/>
</dbReference>
<dbReference type="Pfam" id="PF03364">
    <property type="entry name" value="Polyketide_cyc"/>
    <property type="match status" value="1"/>
</dbReference>